<dbReference type="Pfam" id="PF04390">
    <property type="entry name" value="LptE"/>
    <property type="match status" value="1"/>
</dbReference>
<dbReference type="AlphaFoldDB" id="A0A518BUT6"/>
<proteinExistence type="predicted"/>
<evidence type="ECO:0000313" key="2">
    <source>
        <dbReference type="Proteomes" id="UP000320386"/>
    </source>
</evidence>
<dbReference type="EMBL" id="CP036280">
    <property type="protein sequence ID" value="QDU70694.1"/>
    <property type="molecule type" value="Genomic_DNA"/>
</dbReference>
<keyword evidence="2" id="KW-1185">Reference proteome</keyword>
<reference evidence="1 2" key="1">
    <citation type="submission" date="2019-02" db="EMBL/GenBank/DDBJ databases">
        <title>Deep-cultivation of Planctomycetes and their phenomic and genomic characterization uncovers novel biology.</title>
        <authorList>
            <person name="Wiegand S."/>
            <person name="Jogler M."/>
            <person name="Boedeker C."/>
            <person name="Pinto D."/>
            <person name="Vollmers J."/>
            <person name="Rivas-Marin E."/>
            <person name="Kohn T."/>
            <person name="Peeters S.H."/>
            <person name="Heuer A."/>
            <person name="Rast P."/>
            <person name="Oberbeckmann S."/>
            <person name="Bunk B."/>
            <person name="Jeske O."/>
            <person name="Meyerdierks A."/>
            <person name="Storesund J.E."/>
            <person name="Kallscheuer N."/>
            <person name="Luecker S."/>
            <person name="Lage O.M."/>
            <person name="Pohl T."/>
            <person name="Merkel B.J."/>
            <person name="Hornburger P."/>
            <person name="Mueller R.-W."/>
            <person name="Bruemmer F."/>
            <person name="Labrenz M."/>
            <person name="Spormann A.M."/>
            <person name="Op den Camp H."/>
            <person name="Overmann J."/>
            <person name="Amann R."/>
            <person name="Jetten M.S.M."/>
            <person name="Mascher T."/>
            <person name="Medema M.H."/>
            <person name="Devos D.P."/>
            <person name="Kaster A.-K."/>
            <person name="Ovreas L."/>
            <person name="Rohde M."/>
            <person name="Galperin M.Y."/>
            <person name="Jogler C."/>
        </authorList>
    </citation>
    <scope>NUCLEOTIDE SEQUENCE [LARGE SCALE GENOMIC DNA]</scope>
    <source>
        <strain evidence="1 2">Pan265</strain>
    </source>
</reference>
<dbReference type="Proteomes" id="UP000320386">
    <property type="component" value="Chromosome"/>
</dbReference>
<evidence type="ECO:0008006" key="3">
    <source>
        <dbReference type="Google" id="ProtNLM"/>
    </source>
</evidence>
<dbReference type="InterPro" id="IPR007485">
    <property type="entry name" value="LPS_assembly_LptE"/>
</dbReference>
<dbReference type="PROSITE" id="PS51257">
    <property type="entry name" value="PROKAR_LIPOPROTEIN"/>
    <property type="match status" value="1"/>
</dbReference>
<evidence type="ECO:0000313" key="1">
    <source>
        <dbReference type="EMBL" id="QDU70694.1"/>
    </source>
</evidence>
<sequence>MTHMLTRCLALVLLLITGLSGGCALKYDAGEAFDPEVRTIAVATFENRTFLREIEQDLARALIAEVQKRTPYRITTPAAADTILQGTVVSADRVQLSRVSGVGVPQELELRVAVDFEWRDLRDGNQRASVAGLRDAGRQVATQPAGERLDVARNTVAENLARKIVSEMRSDW</sequence>
<gene>
    <name evidence="1" type="ORF">Pan265_05250</name>
</gene>
<dbReference type="KEGG" id="mcad:Pan265_05250"/>
<organism evidence="1 2">
    <name type="scientific">Mucisphaera calidilacus</name>
    <dbReference type="NCBI Taxonomy" id="2527982"/>
    <lineage>
        <taxon>Bacteria</taxon>
        <taxon>Pseudomonadati</taxon>
        <taxon>Planctomycetota</taxon>
        <taxon>Phycisphaerae</taxon>
        <taxon>Phycisphaerales</taxon>
        <taxon>Phycisphaeraceae</taxon>
        <taxon>Mucisphaera</taxon>
    </lineage>
</organism>
<dbReference type="GO" id="GO:0019867">
    <property type="term" value="C:outer membrane"/>
    <property type="evidence" value="ECO:0007669"/>
    <property type="project" value="InterPro"/>
</dbReference>
<dbReference type="GO" id="GO:0043165">
    <property type="term" value="P:Gram-negative-bacterium-type cell outer membrane assembly"/>
    <property type="evidence" value="ECO:0007669"/>
    <property type="project" value="InterPro"/>
</dbReference>
<protein>
    <recommendedName>
        <fullName evidence="3">Lipopolysaccharide-assembly</fullName>
    </recommendedName>
</protein>
<dbReference type="OrthoDB" id="270268at2"/>
<name>A0A518BUT6_9BACT</name>
<accession>A0A518BUT6</accession>